<dbReference type="OrthoDB" id="19261at2759"/>
<feature type="region of interest" description="Disordered" evidence="7">
    <location>
        <begin position="409"/>
        <end position="444"/>
    </location>
</feature>
<evidence type="ECO:0000256" key="2">
    <source>
        <dbReference type="ARBA" id="ARBA00022448"/>
    </source>
</evidence>
<keyword evidence="3 8" id="KW-0812">Transmembrane</keyword>
<feature type="compositionally biased region" description="Basic and acidic residues" evidence="7">
    <location>
        <begin position="427"/>
        <end position="444"/>
    </location>
</feature>
<keyword evidence="5 8" id="KW-1133">Transmembrane helix</keyword>
<evidence type="ECO:0000259" key="9">
    <source>
        <dbReference type="PROSITE" id="PS50939"/>
    </source>
</evidence>
<evidence type="ECO:0000256" key="6">
    <source>
        <dbReference type="ARBA" id="ARBA00023136"/>
    </source>
</evidence>
<dbReference type="CDD" id="cd09630">
    <property type="entry name" value="CDH_like_cytochrome"/>
    <property type="match status" value="1"/>
</dbReference>
<dbReference type="PANTHER" id="PTHR47797">
    <property type="entry name" value="DEHYDROGENASE, PUTATIVE (AFU_ORTHOLOGUE AFUA_8G05805)-RELATED"/>
    <property type="match status" value="1"/>
</dbReference>
<dbReference type="Pfam" id="PF16010">
    <property type="entry name" value="CDH-cyt"/>
    <property type="match status" value="1"/>
</dbReference>
<sequence length="444" mass="48364">MSTLSWSLSPSSPLTSALGSTASTNISKQCPLPDLCFSLNIPDSSLQSGTGDFFLQITGPTKYAWISIAQGEQMDGAHYFVMYTAPDSKNVTVSTRIGKGYSPPIVTQDTHFQLLEGSGVLNGTMTANIKCSNCTAWSGGSMSLTKASTSWIWAHLTATPLSSSDTSLKIRKHDAYGSLAFNSTSHGGADLNPFVRHSAPIPPNTPPTSTSKPKVSHGPPKRVVIMYTAHAILACLAWAFVFPLGGIMIRLLSFPGLLWTHAYLQIAGFCMYTAAIGLGIPLSNNPKFWRMENKHVLIGLIIFGLFFLQIFTGYLHHVMFVKKGGRTIWSMMHLWSGRICVTLGIINGGFGFQITHKGWESWEVKTYTVFGVLVWIVYVASIVIGENRRRKRITVEKEGGGMLGITAAGASTSQSEIESGMQTPQDGQEKEVRKMGKMGLRERL</sequence>
<feature type="domain" description="Cytochrome b561" evidence="9">
    <location>
        <begin position="191"/>
        <end position="386"/>
    </location>
</feature>
<reference evidence="10" key="1">
    <citation type="journal article" date="2021" name="Nat. Commun.">
        <title>Genetic determinants of endophytism in the Arabidopsis root mycobiome.</title>
        <authorList>
            <person name="Mesny F."/>
            <person name="Miyauchi S."/>
            <person name="Thiergart T."/>
            <person name="Pickel B."/>
            <person name="Atanasova L."/>
            <person name="Karlsson M."/>
            <person name="Huettel B."/>
            <person name="Barry K.W."/>
            <person name="Haridas S."/>
            <person name="Chen C."/>
            <person name="Bauer D."/>
            <person name="Andreopoulos W."/>
            <person name="Pangilinan J."/>
            <person name="LaButti K."/>
            <person name="Riley R."/>
            <person name="Lipzen A."/>
            <person name="Clum A."/>
            <person name="Drula E."/>
            <person name="Henrissat B."/>
            <person name="Kohler A."/>
            <person name="Grigoriev I.V."/>
            <person name="Martin F.M."/>
            <person name="Hacquard S."/>
        </authorList>
    </citation>
    <scope>NUCLEOTIDE SEQUENCE</scope>
    <source>
        <strain evidence="10">MPI-CAGE-CH-0243</strain>
    </source>
</reference>
<organism evidence="10 11">
    <name type="scientific">Dendryphion nanum</name>
    <dbReference type="NCBI Taxonomy" id="256645"/>
    <lineage>
        <taxon>Eukaryota</taxon>
        <taxon>Fungi</taxon>
        <taxon>Dikarya</taxon>
        <taxon>Ascomycota</taxon>
        <taxon>Pezizomycotina</taxon>
        <taxon>Dothideomycetes</taxon>
        <taxon>Pleosporomycetidae</taxon>
        <taxon>Pleosporales</taxon>
        <taxon>Torulaceae</taxon>
        <taxon>Dendryphion</taxon>
    </lineage>
</organism>
<dbReference type="Gene3D" id="2.60.40.1210">
    <property type="entry name" value="Cellobiose dehydrogenase, cytochrome domain"/>
    <property type="match status" value="1"/>
</dbReference>
<evidence type="ECO:0000256" key="5">
    <source>
        <dbReference type="ARBA" id="ARBA00022989"/>
    </source>
</evidence>
<feature type="transmembrane region" description="Helical" evidence="8">
    <location>
        <begin position="261"/>
        <end position="283"/>
    </location>
</feature>
<dbReference type="Gene3D" id="1.20.120.1770">
    <property type="match status" value="1"/>
</dbReference>
<name>A0A9P9CYZ3_9PLEO</name>
<dbReference type="InterPro" id="IPR005018">
    <property type="entry name" value="DOMON_domain"/>
</dbReference>
<evidence type="ECO:0000256" key="3">
    <source>
        <dbReference type="ARBA" id="ARBA00022692"/>
    </source>
</evidence>
<comment type="subcellular location">
    <subcellularLocation>
        <location evidence="1">Membrane</location>
    </subcellularLocation>
</comment>
<accession>A0A9P9CYZ3</accession>
<evidence type="ECO:0000313" key="10">
    <source>
        <dbReference type="EMBL" id="KAH7109648.1"/>
    </source>
</evidence>
<dbReference type="InterPro" id="IPR006593">
    <property type="entry name" value="Cyt_b561/ferric_Rdtase_TM"/>
</dbReference>
<dbReference type="AlphaFoldDB" id="A0A9P9CYZ3"/>
<evidence type="ECO:0000256" key="4">
    <source>
        <dbReference type="ARBA" id="ARBA00022982"/>
    </source>
</evidence>
<dbReference type="InterPro" id="IPR015920">
    <property type="entry name" value="Cellobiose_DH-like_cyt"/>
</dbReference>
<dbReference type="PROSITE" id="PS50939">
    <property type="entry name" value="CYTOCHROME_B561"/>
    <property type="match status" value="1"/>
</dbReference>
<keyword evidence="2" id="KW-0813">Transport</keyword>
<dbReference type="SMART" id="SM00664">
    <property type="entry name" value="DoH"/>
    <property type="match status" value="1"/>
</dbReference>
<feature type="compositionally biased region" description="Polar residues" evidence="7">
    <location>
        <begin position="409"/>
        <end position="426"/>
    </location>
</feature>
<keyword evidence="4" id="KW-0249">Electron transport</keyword>
<dbReference type="GO" id="GO:0016020">
    <property type="term" value="C:membrane"/>
    <property type="evidence" value="ECO:0007669"/>
    <property type="project" value="UniProtKB-SubCell"/>
</dbReference>
<gene>
    <name evidence="10" type="ORF">B0J11DRAFT_512814</name>
</gene>
<evidence type="ECO:0000256" key="7">
    <source>
        <dbReference type="SAM" id="MobiDB-lite"/>
    </source>
</evidence>
<dbReference type="EMBL" id="JAGMWT010000031">
    <property type="protein sequence ID" value="KAH7109648.1"/>
    <property type="molecule type" value="Genomic_DNA"/>
</dbReference>
<dbReference type="PANTHER" id="PTHR47797:SF1">
    <property type="entry name" value="CYTOCHROME B561 DOMAIN-CONTAINING PROTEIN-RELATED"/>
    <property type="match status" value="1"/>
</dbReference>
<dbReference type="Proteomes" id="UP000700596">
    <property type="component" value="Unassembled WGS sequence"/>
</dbReference>
<feature type="transmembrane region" description="Helical" evidence="8">
    <location>
        <begin position="366"/>
        <end position="384"/>
    </location>
</feature>
<proteinExistence type="predicted"/>
<evidence type="ECO:0000256" key="1">
    <source>
        <dbReference type="ARBA" id="ARBA00004370"/>
    </source>
</evidence>
<protein>
    <submittedName>
        <fullName evidence="10">Integral membrane protein</fullName>
    </submittedName>
</protein>
<feature type="transmembrane region" description="Helical" evidence="8">
    <location>
        <begin position="224"/>
        <end position="249"/>
    </location>
</feature>
<dbReference type="SUPFAM" id="SSF49344">
    <property type="entry name" value="CBD9-like"/>
    <property type="match status" value="1"/>
</dbReference>
<feature type="region of interest" description="Disordered" evidence="7">
    <location>
        <begin position="195"/>
        <end position="216"/>
    </location>
</feature>
<keyword evidence="11" id="KW-1185">Reference proteome</keyword>
<dbReference type="SMART" id="SM00665">
    <property type="entry name" value="B561"/>
    <property type="match status" value="1"/>
</dbReference>
<feature type="transmembrane region" description="Helical" evidence="8">
    <location>
        <begin position="335"/>
        <end position="354"/>
    </location>
</feature>
<feature type="transmembrane region" description="Helical" evidence="8">
    <location>
        <begin position="295"/>
        <end position="315"/>
    </location>
</feature>
<dbReference type="CDD" id="cd08760">
    <property type="entry name" value="Cyt_b561_FRRS1_like"/>
    <property type="match status" value="1"/>
</dbReference>
<evidence type="ECO:0000256" key="8">
    <source>
        <dbReference type="SAM" id="Phobius"/>
    </source>
</evidence>
<keyword evidence="6 8" id="KW-0472">Membrane</keyword>
<comment type="caution">
    <text evidence="10">The sequence shown here is derived from an EMBL/GenBank/DDBJ whole genome shotgun (WGS) entry which is preliminary data.</text>
</comment>
<evidence type="ECO:0000313" key="11">
    <source>
        <dbReference type="Proteomes" id="UP000700596"/>
    </source>
</evidence>